<feature type="non-terminal residue" evidence="1">
    <location>
        <position position="1"/>
    </location>
</feature>
<proteinExistence type="predicted"/>
<comment type="caution">
    <text evidence="1">The sequence shown here is derived from an EMBL/GenBank/DDBJ whole genome shotgun (WGS) entry which is preliminary data.</text>
</comment>
<sequence>QSWNGLDEWHARSEGRKHGAVGTLEDHFRGVRHLLHAAAVSQVVPVLRYNLFYCSHNHCPISQLRRTTGLLSC</sequence>
<gene>
    <name evidence="1" type="ORF">CEXT_725571</name>
</gene>
<name>A0AAV4X905_CAEEX</name>
<protein>
    <submittedName>
        <fullName evidence="1">Uncharacterized protein</fullName>
    </submittedName>
</protein>
<accession>A0AAV4X905</accession>
<evidence type="ECO:0000313" key="1">
    <source>
        <dbReference type="EMBL" id="GIY90374.1"/>
    </source>
</evidence>
<dbReference type="Proteomes" id="UP001054945">
    <property type="component" value="Unassembled WGS sequence"/>
</dbReference>
<reference evidence="1 2" key="1">
    <citation type="submission" date="2021-06" db="EMBL/GenBank/DDBJ databases">
        <title>Caerostris extrusa draft genome.</title>
        <authorList>
            <person name="Kono N."/>
            <person name="Arakawa K."/>
        </authorList>
    </citation>
    <scope>NUCLEOTIDE SEQUENCE [LARGE SCALE GENOMIC DNA]</scope>
</reference>
<keyword evidence="2" id="KW-1185">Reference proteome</keyword>
<dbReference type="AlphaFoldDB" id="A0AAV4X905"/>
<evidence type="ECO:0000313" key="2">
    <source>
        <dbReference type="Proteomes" id="UP001054945"/>
    </source>
</evidence>
<dbReference type="EMBL" id="BPLR01017317">
    <property type="protein sequence ID" value="GIY90374.1"/>
    <property type="molecule type" value="Genomic_DNA"/>
</dbReference>
<organism evidence="1 2">
    <name type="scientific">Caerostris extrusa</name>
    <name type="common">Bark spider</name>
    <name type="synonym">Caerostris bankana</name>
    <dbReference type="NCBI Taxonomy" id="172846"/>
    <lineage>
        <taxon>Eukaryota</taxon>
        <taxon>Metazoa</taxon>
        <taxon>Ecdysozoa</taxon>
        <taxon>Arthropoda</taxon>
        <taxon>Chelicerata</taxon>
        <taxon>Arachnida</taxon>
        <taxon>Araneae</taxon>
        <taxon>Araneomorphae</taxon>
        <taxon>Entelegynae</taxon>
        <taxon>Araneoidea</taxon>
        <taxon>Araneidae</taxon>
        <taxon>Caerostris</taxon>
    </lineage>
</organism>